<evidence type="ECO:0000313" key="15">
    <source>
        <dbReference type="Ensembl" id="ENSRFEP00010008069.1"/>
    </source>
</evidence>
<dbReference type="InterPro" id="IPR013087">
    <property type="entry name" value="Znf_C2H2_type"/>
</dbReference>
<dbReference type="SUPFAM" id="SSF109640">
    <property type="entry name" value="KRAB domain (Kruppel-associated box)"/>
    <property type="match status" value="1"/>
</dbReference>
<organism evidence="15 16">
    <name type="scientific">Rhinolophus ferrumequinum</name>
    <name type="common">Greater horseshoe bat</name>
    <dbReference type="NCBI Taxonomy" id="59479"/>
    <lineage>
        <taxon>Eukaryota</taxon>
        <taxon>Metazoa</taxon>
        <taxon>Chordata</taxon>
        <taxon>Craniata</taxon>
        <taxon>Vertebrata</taxon>
        <taxon>Euteleostomi</taxon>
        <taxon>Mammalia</taxon>
        <taxon>Eutheria</taxon>
        <taxon>Laurasiatheria</taxon>
        <taxon>Chiroptera</taxon>
        <taxon>Yinpterochiroptera</taxon>
        <taxon>Rhinolophoidea</taxon>
        <taxon>Rhinolophidae</taxon>
        <taxon>Rhinolophinae</taxon>
        <taxon>Rhinolophus</taxon>
    </lineage>
</organism>
<evidence type="ECO:0000256" key="3">
    <source>
        <dbReference type="ARBA" id="ARBA00006991"/>
    </source>
</evidence>
<dbReference type="GO" id="GO:0003677">
    <property type="term" value="F:DNA binding"/>
    <property type="evidence" value="ECO:0007669"/>
    <property type="project" value="UniProtKB-KW"/>
</dbReference>
<dbReference type="SMART" id="SM00355">
    <property type="entry name" value="ZnF_C2H2"/>
    <property type="match status" value="4"/>
</dbReference>
<dbReference type="FunFam" id="3.30.160.60:FF:001239">
    <property type="entry name" value="Zinc finger protein 615"/>
    <property type="match status" value="1"/>
</dbReference>
<keyword evidence="11" id="KW-0539">Nucleus</keyword>
<dbReference type="Proteomes" id="UP000472240">
    <property type="component" value="Chromosome 15"/>
</dbReference>
<comment type="subcellular location">
    <subcellularLocation>
        <location evidence="2">Nucleus</location>
    </subcellularLocation>
</comment>
<evidence type="ECO:0000256" key="5">
    <source>
        <dbReference type="ARBA" id="ARBA00022737"/>
    </source>
</evidence>
<dbReference type="GO" id="GO:0008270">
    <property type="term" value="F:zinc ion binding"/>
    <property type="evidence" value="ECO:0007669"/>
    <property type="project" value="UniProtKB-KW"/>
</dbReference>
<evidence type="ECO:0000256" key="8">
    <source>
        <dbReference type="ARBA" id="ARBA00023015"/>
    </source>
</evidence>
<dbReference type="OMA" id="YVYQSFL"/>
<keyword evidence="9" id="KW-0238">DNA-binding</keyword>
<keyword evidence="8" id="KW-0805">Transcription regulation</keyword>
<dbReference type="SUPFAM" id="SSF57667">
    <property type="entry name" value="beta-beta-alpha zinc fingers"/>
    <property type="match status" value="3"/>
</dbReference>
<evidence type="ECO:0000259" key="13">
    <source>
        <dbReference type="PROSITE" id="PS50157"/>
    </source>
</evidence>
<dbReference type="InterPro" id="IPR036236">
    <property type="entry name" value="Znf_C2H2_sf"/>
</dbReference>
<dbReference type="FunFam" id="3.30.160.60:FF:000292">
    <property type="entry name" value="zinc finger protein 619"/>
    <property type="match status" value="1"/>
</dbReference>
<dbReference type="Pfam" id="PF01352">
    <property type="entry name" value="KRAB"/>
    <property type="match status" value="1"/>
</dbReference>
<feature type="domain" description="C2H2-type" evidence="13">
    <location>
        <begin position="321"/>
        <end position="348"/>
    </location>
</feature>
<evidence type="ECO:0000256" key="4">
    <source>
        <dbReference type="ARBA" id="ARBA00022723"/>
    </source>
</evidence>
<reference evidence="15 16" key="2">
    <citation type="journal article" date="2018" name="Annu Rev Anim Biosci">
        <title>Bat Biology, Genomes, and the Bat1K Project: To Generate Chromosome-Level Genomes for All Living Bat Species.</title>
        <authorList>
            <person name="Teeling E.C."/>
            <person name="Vernes S.C."/>
            <person name="Davalos L.M."/>
            <person name="Ray D.A."/>
            <person name="Gilbert M.T.P."/>
            <person name="Myers E."/>
        </authorList>
    </citation>
    <scope>NUCLEOTIDE SEQUENCE</scope>
</reference>
<dbReference type="GO" id="GO:0005634">
    <property type="term" value="C:nucleus"/>
    <property type="evidence" value="ECO:0007669"/>
    <property type="project" value="UniProtKB-SubCell"/>
</dbReference>
<dbReference type="InParanoid" id="A0A671E410"/>
<dbReference type="PROSITE" id="PS50805">
    <property type="entry name" value="KRAB"/>
    <property type="match status" value="1"/>
</dbReference>
<comment type="function">
    <text evidence="1">May be involved in transcriptional regulation.</text>
</comment>
<evidence type="ECO:0000256" key="1">
    <source>
        <dbReference type="ARBA" id="ARBA00003767"/>
    </source>
</evidence>
<feature type="domain" description="C2H2-type" evidence="13">
    <location>
        <begin position="349"/>
        <end position="376"/>
    </location>
</feature>
<keyword evidence="10" id="KW-0804">Transcription</keyword>
<proteinExistence type="inferred from homology"/>
<dbReference type="Pfam" id="PF00096">
    <property type="entry name" value="zf-C2H2"/>
    <property type="match status" value="2"/>
</dbReference>
<dbReference type="InterPro" id="IPR001909">
    <property type="entry name" value="KRAB"/>
</dbReference>
<keyword evidence="5" id="KW-0677">Repeat</keyword>
<dbReference type="AlphaFoldDB" id="A0A671E410"/>
<dbReference type="CDD" id="cd07765">
    <property type="entry name" value="KRAB_A-box"/>
    <property type="match status" value="1"/>
</dbReference>
<dbReference type="Pfam" id="PF13465">
    <property type="entry name" value="zf-H2C2_2"/>
    <property type="match status" value="1"/>
</dbReference>
<evidence type="ECO:0008006" key="17">
    <source>
        <dbReference type="Google" id="ProtNLM"/>
    </source>
</evidence>
<evidence type="ECO:0000256" key="2">
    <source>
        <dbReference type="ARBA" id="ARBA00004123"/>
    </source>
</evidence>
<dbReference type="PROSITE" id="PS50157">
    <property type="entry name" value="ZINC_FINGER_C2H2_2"/>
    <property type="match status" value="4"/>
</dbReference>
<feature type="domain" description="C2H2-type" evidence="13">
    <location>
        <begin position="377"/>
        <end position="404"/>
    </location>
</feature>
<keyword evidence="7" id="KW-0862">Zinc</keyword>
<reference evidence="15" key="5">
    <citation type="submission" date="2025-09" db="UniProtKB">
        <authorList>
            <consortium name="Ensembl"/>
        </authorList>
    </citation>
    <scope>IDENTIFICATION</scope>
</reference>
<dbReference type="Gene3D" id="6.10.140.140">
    <property type="match status" value="1"/>
</dbReference>
<keyword evidence="16" id="KW-1185">Reference proteome</keyword>
<dbReference type="GO" id="GO:0006355">
    <property type="term" value="P:regulation of DNA-templated transcription"/>
    <property type="evidence" value="ECO:0007669"/>
    <property type="project" value="InterPro"/>
</dbReference>
<accession>A0A671E410</accession>
<dbReference type="GeneTree" id="ENSGT00950000182890"/>
<evidence type="ECO:0000313" key="16">
    <source>
        <dbReference type="Proteomes" id="UP000472240"/>
    </source>
</evidence>
<reference evidence="15 16" key="1">
    <citation type="journal article" date="2015" name="Annu Rev Anim Biosci">
        <title>The Genome 10K Project: a way forward.</title>
        <authorList>
            <person name="Koepfli K.P."/>
            <person name="Paten B."/>
            <person name="O'Brien S.J."/>
            <person name="Koepfli K.P."/>
            <person name="Paten B."/>
            <person name="Antunes A."/>
            <person name="Belov K."/>
            <person name="Bustamante C."/>
            <person name="Castoe T.A."/>
            <person name="Clawson H."/>
            <person name="Crawford A.J."/>
            <person name="Diekhans M."/>
            <person name="Distel D."/>
            <person name="Durbin R."/>
            <person name="Earl D."/>
            <person name="Fujita M.K."/>
            <person name="Gamble T."/>
            <person name="Georges A."/>
            <person name="Gemmell N."/>
            <person name="Gilbert M.T."/>
            <person name="Graves J.M."/>
            <person name="Green R.E."/>
            <person name="Hickey G."/>
            <person name="Jarvis E.D."/>
            <person name="Johnson W."/>
            <person name="Komissarov A."/>
            <person name="Korf I."/>
            <person name="Kuhn R."/>
            <person name="Larkin D.M."/>
            <person name="Lewin H."/>
            <person name="Lopez J.V."/>
            <person name="Ma J."/>
            <person name="Marques-Bonet T."/>
            <person name="Miller W."/>
            <person name="Murphy R."/>
            <person name="Pevzner P."/>
            <person name="Shapiro B."/>
            <person name="Steiner C."/>
            <person name="Tamazian G."/>
            <person name="Venkatesh B."/>
            <person name="Wang J."/>
            <person name="Wayne R."/>
            <person name="Wiley E."/>
            <person name="Yang H."/>
            <person name="Zhang G."/>
            <person name="Haussler D."/>
            <person name="Ryder O."/>
            <person name="O'Brien S.J."/>
        </authorList>
    </citation>
    <scope>NUCLEOTIDE SEQUENCE</scope>
</reference>
<evidence type="ECO:0000256" key="12">
    <source>
        <dbReference type="PROSITE-ProRule" id="PRU00042"/>
    </source>
</evidence>
<dbReference type="Gene3D" id="3.30.160.60">
    <property type="entry name" value="Classic Zinc Finger"/>
    <property type="match status" value="4"/>
</dbReference>
<dbReference type="InterPro" id="IPR050758">
    <property type="entry name" value="Znf_C2H2-type"/>
</dbReference>
<evidence type="ECO:0000256" key="11">
    <source>
        <dbReference type="ARBA" id="ARBA00023242"/>
    </source>
</evidence>
<evidence type="ECO:0000259" key="14">
    <source>
        <dbReference type="PROSITE" id="PS50805"/>
    </source>
</evidence>
<reference evidence="16" key="3">
    <citation type="submission" date="2018-12" db="EMBL/GenBank/DDBJ databases">
        <title>G10K-VGP greater horseshoe bat female genome, primary haplotype.</title>
        <authorList>
            <person name="Teeling E."/>
            <person name="Myers G."/>
            <person name="Vernes S."/>
            <person name="Pippel M."/>
            <person name="Winkler S."/>
            <person name="Fedrigo O."/>
            <person name="Rhie A."/>
            <person name="Koren S."/>
            <person name="Phillippy A."/>
            <person name="Lewin H."/>
            <person name="Damas J."/>
            <person name="Howe K."/>
            <person name="Mountcastle J."/>
            <person name="Jarvis E.D."/>
        </authorList>
    </citation>
    <scope>NUCLEOTIDE SEQUENCE [LARGE SCALE GENOMIC DNA]</scope>
</reference>
<dbReference type="SMART" id="SM00349">
    <property type="entry name" value="KRAB"/>
    <property type="match status" value="1"/>
</dbReference>
<evidence type="ECO:0000256" key="7">
    <source>
        <dbReference type="ARBA" id="ARBA00022833"/>
    </source>
</evidence>
<reference evidence="15" key="4">
    <citation type="submission" date="2025-08" db="UniProtKB">
        <authorList>
            <consortium name="Ensembl"/>
        </authorList>
    </citation>
    <scope>IDENTIFICATION</scope>
</reference>
<dbReference type="PANTHER" id="PTHR23234">
    <property type="entry name" value="ZNF44 PROTEIN"/>
    <property type="match status" value="1"/>
</dbReference>
<evidence type="ECO:0000256" key="6">
    <source>
        <dbReference type="ARBA" id="ARBA00022771"/>
    </source>
</evidence>
<feature type="domain" description="C2H2-type" evidence="13">
    <location>
        <begin position="293"/>
        <end position="320"/>
    </location>
</feature>
<feature type="domain" description="KRAB" evidence="14">
    <location>
        <begin position="3"/>
        <end position="91"/>
    </location>
</feature>
<dbReference type="FunFam" id="3.30.160.60:FF:000608">
    <property type="entry name" value="zinc finger protein 286A isoform X1"/>
    <property type="match status" value="1"/>
</dbReference>
<dbReference type="InterPro" id="IPR036051">
    <property type="entry name" value="KRAB_dom_sf"/>
</dbReference>
<comment type="similarity">
    <text evidence="3">Belongs to the krueppel C2H2-type zinc-finger protein family.</text>
</comment>
<dbReference type="Ensembl" id="ENSRFET00010008878.1">
    <property type="protein sequence ID" value="ENSRFEP00010008069.1"/>
    <property type="gene ID" value="ENSRFEG00010005515.1"/>
</dbReference>
<protein>
    <recommendedName>
        <fullName evidence="17">Zinc finger protein 114</fullName>
    </recommendedName>
</protein>
<sequence length="406" mass="47202">DLVTFKDVALNFTKEEWALLDPEQRTLYRNVMLENYRNLASIDGQHNTKGPVPQQDILAEKTFHAASRVCLISNSSQPSTLEDLECHQTEEPHKQRKQKVKQVAVDREKKSLVRVCGCHKKREKPKPNSKLVSAQGDSTRKYVPQNILKQNRVLMSNQKICKNSKYDRGLWQNIQLVPSVRTELKSKMWIDNQNHGLHVNDQIYMEVNVHECGPFGKVCTEDRVLGAHRTRVKEKMSESNEYENSFRNNWVCAVRMQSYMAETDNENTHHGKTFAHVSNSDSHKSTRIGEKTYKCRDCRKSFVYHSFLMRHMKIHTGEKPYECKNCGKAFRYSLHLNKHLIKHVVEKSHKCKECGKAFHKSSKLTEHTRVHTGEKPYKCQECGRAYVNNSGLKNHLKNHSCKRPCE</sequence>
<dbReference type="PROSITE" id="PS00028">
    <property type="entry name" value="ZINC_FINGER_C2H2_1"/>
    <property type="match status" value="4"/>
</dbReference>
<dbReference type="FunFam" id="3.30.160.60:FF:000710">
    <property type="entry name" value="Zinc finger protein 768"/>
    <property type="match status" value="1"/>
</dbReference>
<evidence type="ECO:0000256" key="9">
    <source>
        <dbReference type="ARBA" id="ARBA00023125"/>
    </source>
</evidence>
<dbReference type="FunCoup" id="A0A671E410">
    <property type="interactions" value="1"/>
</dbReference>
<dbReference type="PANTHER" id="PTHR23234:SF10">
    <property type="entry name" value="RIKEN CDNA 6720489N17 GENE-RELATED"/>
    <property type="match status" value="1"/>
</dbReference>
<evidence type="ECO:0000256" key="10">
    <source>
        <dbReference type="ARBA" id="ARBA00023163"/>
    </source>
</evidence>
<name>A0A671E410_RHIFE</name>
<keyword evidence="4" id="KW-0479">Metal-binding</keyword>
<keyword evidence="6 12" id="KW-0863">Zinc-finger</keyword>